<feature type="chain" id="PRO_5022200669" description="Lipoprotein" evidence="1">
    <location>
        <begin position="24"/>
        <end position="787"/>
    </location>
</feature>
<evidence type="ECO:0000313" key="2">
    <source>
        <dbReference type="EMBL" id="TQF08926.1"/>
    </source>
</evidence>
<evidence type="ECO:0000313" key="3">
    <source>
        <dbReference type="Proteomes" id="UP000315369"/>
    </source>
</evidence>
<dbReference type="Proteomes" id="UP000315369">
    <property type="component" value="Unassembled WGS sequence"/>
</dbReference>
<name>A0A540WIS2_9BACT</name>
<organism evidence="2 3">
    <name type="scientific">Myxococcus llanfairpwllgwyngyllgogerychwyrndrobwllllantysiliogogogochensis</name>
    <dbReference type="NCBI Taxonomy" id="2590453"/>
    <lineage>
        <taxon>Bacteria</taxon>
        <taxon>Pseudomonadati</taxon>
        <taxon>Myxococcota</taxon>
        <taxon>Myxococcia</taxon>
        <taxon>Myxococcales</taxon>
        <taxon>Cystobacterineae</taxon>
        <taxon>Myxococcaceae</taxon>
        <taxon>Myxococcus</taxon>
    </lineage>
</organism>
<accession>A0A540WIS2</accession>
<dbReference type="OrthoDB" id="7156875at2"/>
<evidence type="ECO:0000256" key="1">
    <source>
        <dbReference type="SAM" id="SignalP"/>
    </source>
</evidence>
<keyword evidence="3" id="KW-1185">Reference proteome</keyword>
<protein>
    <recommendedName>
        <fullName evidence="4">Lipoprotein</fullName>
    </recommendedName>
</protein>
<dbReference type="PROSITE" id="PS51257">
    <property type="entry name" value="PROKAR_LIPOPROTEIN"/>
    <property type="match status" value="1"/>
</dbReference>
<reference evidence="2 3" key="1">
    <citation type="submission" date="2019-06" db="EMBL/GenBank/DDBJ databases">
        <authorList>
            <person name="Livingstone P."/>
            <person name="Whitworth D."/>
        </authorList>
    </citation>
    <scope>NUCLEOTIDE SEQUENCE [LARGE SCALE GENOMIC DNA]</scope>
    <source>
        <strain evidence="2 3">AM401</strain>
    </source>
</reference>
<proteinExistence type="predicted"/>
<evidence type="ECO:0008006" key="4">
    <source>
        <dbReference type="Google" id="ProtNLM"/>
    </source>
</evidence>
<comment type="caution">
    <text evidence="2">The sequence shown here is derived from an EMBL/GenBank/DDBJ whole genome shotgun (WGS) entry which is preliminary data.</text>
</comment>
<gene>
    <name evidence="2" type="ORF">FJV41_47305</name>
</gene>
<feature type="signal peptide" evidence="1">
    <location>
        <begin position="1"/>
        <end position="23"/>
    </location>
</feature>
<dbReference type="Pfam" id="PF11617">
    <property type="entry name" value="Cu-binding_MopE"/>
    <property type="match status" value="4"/>
</dbReference>
<dbReference type="InterPro" id="IPR021655">
    <property type="entry name" value="Put_metal-bd"/>
</dbReference>
<sequence>MRRLALCLLPLLVLACSKSKEQAAVRIPVEYTSGFNKGCFKVVVQDVAKPELNLEEVAAPIKNSVWGGPSAVLPVFVVKKDGWGNTFKVTVSAYEKSSCTGSGETLAVAGQQVDSAENVFEFPSEDVKDVSALTLTTVDSDDDGFVSISAEKKGTDCADNDPMRNPGQKELCDDKDNNCVGPAVGPEADEGLPKVPMFLDGDKDGVGREATTHCVPEAGVTGYATVGGDCKDDDADIAPGKTDICDNKDNNCDGATDENDDKKWYQDGDQDGSLGEATIKTQCGQPDNSYRHRVQNEDFDCNDADGNNTPGKTESCDNADNNCDGNADEAFPTKGTSCNLPSVSCAGTWVCTGDKLAVECNARAPRLFYPDRDGDGDGDQNATVDEVCANETPQVGHVENLHGDCDDVDPAARSGLAEVCDAIDNNCNAGVSDEPLSCGGTLKDVASYHLTSDSQDWKTVAVGQGGYPVWVAGRAGKLAVRKAANQKFESYSYGDTANPSPPDGSPPLNTNNCGDKNWTVSWVDSQGSVFLGGEAGWVAKHAGTSAACGPGTLPPPSSGPTPNITGMVGFESGGATTIYVSDTNGRLFRWAVGAAGNPFLELNDNINNLYGLHALREDFMLAVGHSSGGGDRQRFLSYAVTTGTTPAATPTGHTSNPTNVDGKAIAVWMGDADKACAVGDDGAAWRWNGATTWDKTDAPSEFDFTSVVMRYDTLNPQNPLNEQCYMVDKRTGGTGGKLHRLTPYGWAKGPDLTGSLANVPLNDIAITEAGHLWIVGEDGRVFHYPEP</sequence>
<dbReference type="AlphaFoldDB" id="A0A540WIS2"/>
<dbReference type="EMBL" id="VIFM01000420">
    <property type="protein sequence ID" value="TQF08926.1"/>
    <property type="molecule type" value="Genomic_DNA"/>
</dbReference>
<keyword evidence="1" id="KW-0732">Signal</keyword>